<evidence type="ECO:0000313" key="4">
    <source>
        <dbReference type="Proteomes" id="UP001177003"/>
    </source>
</evidence>
<dbReference type="EMBL" id="OX465085">
    <property type="protein sequence ID" value="CAI9304222.1"/>
    <property type="molecule type" value="Genomic_DNA"/>
</dbReference>
<reference evidence="3" key="1">
    <citation type="submission" date="2023-04" db="EMBL/GenBank/DDBJ databases">
        <authorList>
            <person name="Vijverberg K."/>
            <person name="Xiong W."/>
            <person name="Schranz E."/>
        </authorList>
    </citation>
    <scope>NUCLEOTIDE SEQUENCE</scope>
</reference>
<accession>A0AA36A6L3</accession>
<dbReference type="InterPro" id="IPR031692">
    <property type="entry name" value="EHD_N"/>
</dbReference>
<evidence type="ECO:0000259" key="2">
    <source>
        <dbReference type="Pfam" id="PF16880"/>
    </source>
</evidence>
<organism evidence="3 4">
    <name type="scientific">Lactuca saligna</name>
    <name type="common">Willowleaf lettuce</name>
    <dbReference type="NCBI Taxonomy" id="75948"/>
    <lineage>
        <taxon>Eukaryota</taxon>
        <taxon>Viridiplantae</taxon>
        <taxon>Streptophyta</taxon>
        <taxon>Embryophyta</taxon>
        <taxon>Tracheophyta</taxon>
        <taxon>Spermatophyta</taxon>
        <taxon>Magnoliopsida</taxon>
        <taxon>eudicotyledons</taxon>
        <taxon>Gunneridae</taxon>
        <taxon>Pentapetalae</taxon>
        <taxon>asterids</taxon>
        <taxon>campanulids</taxon>
        <taxon>Asterales</taxon>
        <taxon>Asteraceae</taxon>
        <taxon>Cichorioideae</taxon>
        <taxon>Cichorieae</taxon>
        <taxon>Lactucinae</taxon>
        <taxon>Lactuca</taxon>
    </lineage>
</organism>
<evidence type="ECO:0000256" key="1">
    <source>
        <dbReference type="SAM" id="MobiDB-lite"/>
    </source>
</evidence>
<feature type="compositionally biased region" description="Polar residues" evidence="1">
    <location>
        <begin position="1"/>
        <end position="19"/>
    </location>
</feature>
<keyword evidence="4" id="KW-1185">Reference proteome</keyword>
<dbReference type="AlphaFoldDB" id="A0AA36A6L3"/>
<evidence type="ECO:0000313" key="3">
    <source>
        <dbReference type="EMBL" id="CAI9304222.1"/>
    </source>
</evidence>
<protein>
    <recommendedName>
        <fullName evidence="2">EH domain-containing protein</fullName>
    </recommendedName>
</protein>
<gene>
    <name evidence="3" type="ORF">LSALG_LOCUS42622</name>
</gene>
<sequence length="240" mass="27579">MSLSTKSEDNGVQTRTTTEPEPPLIHGVGSRTRVRFQLPGEKQLMEESDQLLQGLVPWFQPVGSWISLKIFKKKRILQCYMVGIKLYWRGNANRGPTEWGNTLIQSKLVPVVYGILVVTTSMELYLPQWATMRLVDLSLMVNKLSSPFPRVLSRITTLEHGRKSLFRIHTPRDCQHENCVETFPLTAVTSIIDGLKKLYIQKLKPLEVTYWGPDCDRPNPIFFYPIISQLHDAKWLVSLE</sequence>
<feature type="region of interest" description="Disordered" evidence="1">
    <location>
        <begin position="1"/>
        <end position="27"/>
    </location>
</feature>
<feature type="domain" description="EH" evidence="2">
    <location>
        <begin position="194"/>
        <end position="210"/>
    </location>
</feature>
<dbReference type="Pfam" id="PF16880">
    <property type="entry name" value="EHD_N"/>
    <property type="match status" value="1"/>
</dbReference>
<proteinExistence type="predicted"/>
<name>A0AA36A6L3_LACSI</name>
<dbReference type="Proteomes" id="UP001177003">
    <property type="component" value="Chromosome 9"/>
</dbReference>